<feature type="domain" description="Insertion element IS402-like" evidence="2">
    <location>
        <begin position="5"/>
        <end position="77"/>
    </location>
</feature>
<dbReference type="PATRIC" id="fig|1076.23.peg.2821"/>
<evidence type="ECO:0000259" key="2">
    <source>
        <dbReference type="Pfam" id="PF13340"/>
    </source>
</evidence>
<organism evidence="3 4">
    <name type="scientific">Rhodopseudomonas palustris</name>
    <dbReference type="NCBI Taxonomy" id="1076"/>
    <lineage>
        <taxon>Bacteria</taxon>
        <taxon>Pseudomonadati</taxon>
        <taxon>Pseudomonadota</taxon>
        <taxon>Alphaproteobacteria</taxon>
        <taxon>Hyphomicrobiales</taxon>
        <taxon>Nitrobacteraceae</taxon>
        <taxon>Rhodopseudomonas</taxon>
    </lineage>
</organism>
<proteinExistence type="predicted"/>
<comment type="caution">
    <text evidence="3">The sequence shown here is derived from an EMBL/GenBank/DDBJ whole genome shotgun (WGS) entry which is preliminary data.</text>
</comment>
<evidence type="ECO:0000256" key="1">
    <source>
        <dbReference type="SAM" id="MobiDB-lite"/>
    </source>
</evidence>
<name>A0A0D7EN12_RHOPL</name>
<dbReference type="Proteomes" id="UP000032515">
    <property type="component" value="Unassembled WGS sequence"/>
</dbReference>
<dbReference type="InterPro" id="IPR025161">
    <property type="entry name" value="IS402-like_dom"/>
</dbReference>
<dbReference type="OrthoDB" id="9798237at2"/>
<feature type="region of interest" description="Disordered" evidence="1">
    <location>
        <begin position="110"/>
        <end position="142"/>
    </location>
</feature>
<gene>
    <name evidence="3" type="ORF">OO17_13570</name>
</gene>
<evidence type="ECO:0000313" key="4">
    <source>
        <dbReference type="Proteomes" id="UP000032515"/>
    </source>
</evidence>
<accession>A0A0D7EN12</accession>
<dbReference type="AlphaFoldDB" id="A0A0D7EN12"/>
<sequence>MSTKMTDADWTNTLEIFRACLPLRGRKAADDRLFLEAMHFFPVENVRWRALPERFGHWNSVWKRFDRLSKAGVFEAFFDTLAEMSASAHLIQMFDSTIVRAHVSAAGAKGGSKARRSAARAVGSRRKSTPNRTIRAGSSRSI</sequence>
<dbReference type="PANTHER" id="PTHR46637:SF1">
    <property type="entry name" value="BLL5188 PROTEIN"/>
    <property type="match status" value="1"/>
</dbReference>
<dbReference type="Pfam" id="PF13340">
    <property type="entry name" value="DUF4096"/>
    <property type="match status" value="1"/>
</dbReference>
<dbReference type="InterPro" id="IPR052909">
    <property type="entry name" value="Transposase_6_like"/>
</dbReference>
<dbReference type="EMBL" id="JXXE01000270">
    <property type="protein sequence ID" value="KIZ42056.1"/>
    <property type="molecule type" value="Genomic_DNA"/>
</dbReference>
<dbReference type="PANTHER" id="PTHR46637">
    <property type="entry name" value="TIS1421-TRANSPOSASE PROTEIN A"/>
    <property type="match status" value="1"/>
</dbReference>
<feature type="compositionally biased region" description="Polar residues" evidence="1">
    <location>
        <begin position="130"/>
        <end position="142"/>
    </location>
</feature>
<reference evidence="3 4" key="1">
    <citation type="submission" date="2014-11" db="EMBL/GenBank/DDBJ databases">
        <title>Genomics and ecophysiology of heterotrophic nitrogen fixing bacteria isolated from estuarine surface water.</title>
        <authorList>
            <person name="Bentzon-Tilia M."/>
            <person name="Severin I."/>
            <person name="Hansen L.H."/>
            <person name="Riemann L."/>
        </authorList>
    </citation>
    <scope>NUCLEOTIDE SEQUENCE [LARGE SCALE GENOMIC DNA]</scope>
    <source>
        <strain evidence="3 4">BAL398</strain>
    </source>
</reference>
<evidence type="ECO:0000313" key="3">
    <source>
        <dbReference type="EMBL" id="KIZ42056.1"/>
    </source>
</evidence>
<feature type="compositionally biased region" description="Basic residues" evidence="1">
    <location>
        <begin position="112"/>
        <end position="129"/>
    </location>
</feature>
<protein>
    <submittedName>
        <fullName evidence="3">Transposase</fullName>
    </submittedName>
</protein>